<protein>
    <submittedName>
        <fullName evidence="3">Uncharacterized protein</fullName>
    </submittedName>
</protein>
<gene>
    <name evidence="3" type="ORF">Ocin01_13975</name>
</gene>
<keyword evidence="2" id="KW-0472">Membrane</keyword>
<evidence type="ECO:0000256" key="2">
    <source>
        <dbReference type="SAM" id="Phobius"/>
    </source>
</evidence>
<keyword evidence="4" id="KW-1185">Reference proteome</keyword>
<dbReference type="Proteomes" id="UP000094527">
    <property type="component" value="Unassembled WGS sequence"/>
</dbReference>
<evidence type="ECO:0000256" key="1">
    <source>
        <dbReference type="SAM" id="MobiDB-lite"/>
    </source>
</evidence>
<evidence type="ECO:0000313" key="3">
    <source>
        <dbReference type="EMBL" id="ODM92707.1"/>
    </source>
</evidence>
<keyword evidence="2" id="KW-0812">Transmembrane</keyword>
<proteinExistence type="predicted"/>
<evidence type="ECO:0000313" key="4">
    <source>
        <dbReference type="Proteomes" id="UP000094527"/>
    </source>
</evidence>
<organism evidence="3 4">
    <name type="scientific">Orchesella cincta</name>
    <name type="common">Springtail</name>
    <name type="synonym">Podura cincta</name>
    <dbReference type="NCBI Taxonomy" id="48709"/>
    <lineage>
        <taxon>Eukaryota</taxon>
        <taxon>Metazoa</taxon>
        <taxon>Ecdysozoa</taxon>
        <taxon>Arthropoda</taxon>
        <taxon>Hexapoda</taxon>
        <taxon>Collembola</taxon>
        <taxon>Entomobryomorpha</taxon>
        <taxon>Entomobryoidea</taxon>
        <taxon>Orchesellidae</taxon>
        <taxon>Orchesellinae</taxon>
        <taxon>Orchesella</taxon>
    </lineage>
</organism>
<reference evidence="3 4" key="1">
    <citation type="journal article" date="2016" name="Genome Biol. Evol.">
        <title>Gene Family Evolution Reflects Adaptation to Soil Environmental Stressors in the Genome of the Collembolan Orchesella cincta.</title>
        <authorList>
            <person name="Faddeeva-Vakhrusheva A."/>
            <person name="Derks M.F."/>
            <person name="Anvar S.Y."/>
            <person name="Agamennone V."/>
            <person name="Suring W."/>
            <person name="Smit S."/>
            <person name="van Straalen N.M."/>
            <person name="Roelofs D."/>
        </authorList>
    </citation>
    <scope>NUCLEOTIDE SEQUENCE [LARGE SCALE GENOMIC DNA]</scope>
    <source>
        <tissue evidence="3">Mixed pool</tissue>
    </source>
</reference>
<comment type="caution">
    <text evidence="3">The sequence shown here is derived from an EMBL/GenBank/DDBJ whole genome shotgun (WGS) entry which is preliminary data.</text>
</comment>
<sequence>MDRKVIINYCVIITLCVAVFVLGTMIVKNEKENAKNAAQNKRTNLTNASSSDPLFMSDPKGDVNNDTKESNMWSFFFQHLSDLLSNILDSLTSKRGHKTLEKYVL</sequence>
<dbReference type="AlphaFoldDB" id="A0A1D2MI73"/>
<name>A0A1D2MI73_ORCCI</name>
<feature type="transmembrane region" description="Helical" evidence="2">
    <location>
        <begin position="6"/>
        <end position="27"/>
    </location>
</feature>
<feature type="region of interest" description="Disordered" evidence="1">
    <location>
        <begin position="34"/>
        <end position="63"/>
    </location>
</feature>
<dbReference type="EMBL" id="LJIJ01001171">
    <property type="protein sequence ID" value="ODM92707.1"/>
    <property type="molecule type" value="Genomic_DNA"/>
</dbReference>
<keyword evidence="2" id="KW-1133">Transmembrane helix</keyword>
<accession>A0A1D2MI73</accession>
<feature type="compositionally biased region" description="Polar residues" evidence="1">
    <location>
        <begin position="42"/>
        <end position="52"/>
    </location>
</feature>